<evidence type="ECO:0008006" key="4">
    <source>
        <dbReference type="Google" id="ProtNLM"/>
    </source>
</evidence>
<feature type="transmembrane region" description="Helical" evidence="1">
    <location>
        <begin position="55"/>
        <end position="76"/>
    </location>
</feature>
<reference evidence="2 3" key="1">
    <citation type="submission" date="2022-11" db="EMBL/GenBank/DDBJ databases">
        <title>Deinococcus ZS9-10, Low Temperature and Draught-tolerating, UV-resistant Bacteria from Continental Antarctica.</title>
        <authorList>
            <person name="Cheng L."/>
        </authorList>
    </citation>
    <scope>NUCLEOTIDE SEQUENCE [LARGE SCALE GENOMIC DNA]</scope>
    <source>
        <strain evidence="2 3">ZS9-10</strain>
    </source>
</reference>
<keyword evidence="3" id="KW-1185">Reference proteome</keyword>
<keyword evidence="1" id="KW-1133">Transmembrane helix</keyword>
<proteinExistence type="predicted"/>
<evidence type="ECO:0000256" key="1">
    <source>
        <dbReference type="SAM" id="Phobius"/>
    </source>
</evidence>
<feature type="transmembrane region" description="Helical" evidence="1">
    <location>
        <begin position="25"/>
        <end position="46"/>
    </location>
</feature>
<dbReference type="Proteomes" id="UP001276150">
    <property type="component" value="Unassembled WGS sequence"/>
</dbReference>
<keyword evidence="1" id="KW-0472">Membrane</keyword>
<evidence type="ECO:0000313" key="3">
    <source>
        <dbReference type="Proteomes" id="UP001276150"/>
    </source>
</evidence>
<comment type="caution">
    <text evidence="2">The sequence shown here is derived from an EMBL/GenBank/DDBJ whole genome shotgun (WGS) entry which is preliminary data.</text>
</comment>
<evidence type="ECO:0000313" key="2">
    <source>
        <dbReference type="EMBL" id="MDV6375242.1"/>
    </source>
</evidence>
<feature type="transmembrane region" description="Helical" evidence="1">
    <location>
        <begin position="82"/>
        <end position="100"/>
    </location>
</feature>
<accession>A0ABU4DS35</accession>
<dbReference type="RefSeq" id="WP_317640574.1">
    <property type="nucleotide sequence ID" value="NZ_JAPMIV010000021.1"/>
</dbReference>
<sequence>MFESLIAWISTTTVTLSGQYGVNPVIFGALYFGTMPLFALSVAWWIRRFRRGESTLFPAAVTGVLFIAAYLYVLVAGRNLPVWVYIFMAAMLILGGFSTWRQLKQGRVSAPN</sequence>
<protein>
    <recommendedName>
        <fullName evidence="4">Amino acid permease</fullName>
    </recommendedName>
</protein>
<name>A0ABU4DS35_9DEIO</name>
<dbReference type="EMBL" id="JAPMIV010000021">
    <property type="protein sequence ID" value="MDV6375242.1"/>
    <property type="molecule type" value="Genomic_DNA"/>
</dbReference>
<gene>
    <name evidence="2" type="ORF">ORD21_11650</name>
</gene>
<keyword evidence="1" id="KW-0812">Transmembrane</keyword>
<organism evidence="2 3">
    <name type="scientific">Deinococcus arenicola</name>
    <dbReference type="NCBI Taxonomy" id="2994950"/>
    <lineage>
        <taxon>Bacteria</taxon>
        <taxon>Thermotogati</taxon>
        <taxon>Deinococcota</taxon>
        <taxon>Deinococci</taxon>
        <taxon>Deinococcales</taxon>
        <taxon>Deinococcaceae</taxon>
        <taxon>Deinococcus</taxon>
    </lineage>
</organism>